<organism evidence="2 3">
    <name type="scientific">Sinisalibacter lacisalsi</name>
    <dbReference type="NCBI Taxonomy" id="1526570"/>
    <lineage>
        <taxon>Bacteria</taxon>
        <taxon>Pseudomonadati</taxon>
        <taxon>Pseudomonadota</taxon>
        <taxon>Alphaproteobacteria</taxon>
        <taxon>Rhodobacterales</taxon>
        <taxon>Roseobacteraceae</taxon>
        <taxon>Sinisalibacter</taxon>
    </lineage>
</organism>
<name>A0ABQ1QJX4_9RHOB</name>
<sequence length="164" mass="17069">MRLRQTQSGGAAHPLASLNIILRHALAAQVQGGDDQLGQCIALLGEQVTRGEYAGIGRLIIGGMVVGTIIALVIAYAFGIVSALAVGLAVARRDSRRGENSWHTALAAALVLWLLVSIAAVTVVPPEGRAQWIGALFIAHLLAGAVGTWIARRVFSQSTEEGSA</sequence>
<proteinExistence type="predicted"/>
<feature type="transmembrane region" description="Helical" evidence="1">
    <location>
        <begin position="130"/>
        <end position="151"/>
    </location>
</feature>
<keyword evidence="1" id="KW-1133">Transmembrane helix</keyword>
<evidence type="ECO:0000313" key="2">
    <source>
        <dbReference type="EMBL" id="GGD28648.1"/>
    </source>
</evidence>
<dbReference type="EMBL" id="BMGI01000001">
    <property type="protein sequence ID" value="GGD28648.1"/>
    <property type="molecule type" value="Genomic_DNA"/>
</dbReference>
<protein>
    <recommendedName>
        <fullName evidence="4">Transmembrane protein</fullName>
    </recommendedName>
</protein>
<keyword evidence="3" id="KW-1185">Reference proteome</keyword>
<comment type="caution">
    <text evidence="2">The sequence shown here is derived from an EMBL/GenBank/DDBJ whole genome shotgun (WGS) entry which is preliminary data.</text>
</comment>
<feature type="transmembrane region" description="Helical" evidence="1">
    <location>
        <begin position="102"/>
        <end position="124"/>
    </location>
</feature>
<gene>
    <name evidence="2" type="ORF">GCM10011358_10990</name>
</gene>
<evidence type="ECO:0000313" key="3">
    <source>
        <dbReference type="Proteomes" id="UP000617355"/>
    </source>
</evidence>
<accession>A0ABQ1QJX4</accession>
<keyword evidence="1" id="KW-0812">Transmembrane</keyword>
<evidence type="ECO:0000256" key="1">
    <source>
        <dbReference type="SAM" id="Phobius"/>
    </source>
</evidence>
<keyword evidence="1" id="KW-0472">Membrane</keyword>
<evidence type="ECO:0008006" key="4">
    <source>
        <dbReference type="Google" id="ProtNLM"/>
    </source>
</evidence>
<dbReference type="RefSeq" id="WP_188526582.1">
    <property type="nucleotide sequence ID" value="NZ_BMGI01000001.1"/>
</dbReference>
<reference evidence="3" key="1">
    <citation type="journal article" date="2019" name="Int. J. Syst. Evol. Microbiol.">
        <title>The Global Catalogue of Microorganisms (GCM) 10K type strain sequencing project: providing services to taxonomists for standard genome sequencing and annotation.</title>
        <authorList>
            <consortium name="The Broad Institute Genomics Platform"/>
            <consortium name="The Broad Institute Genome Sequencing Center for Infectious Disease"/>
            <person name="Wu L."/>
            <person name="Ma J."/>
        </authorList>
    </citation>
    <scope>NUCLEOTIDE SEQUENCE [LARGE SCALE GENOMIC DNA]</scope>
    <source>
        <strain evidence="3">CGMCC 1.12922</strain>
    </source>
</reference>
<dbReference type="Proteomes" id="UP000617355">
    <property type="component" value="Unassembled WGS sequence"/>
</dbReference>
<feature type="transmembrane region" description="Helical" evidence="1">
    <location>
        <begin position="59"/>
        <end position="90"/>
    </location>
</feature>